<reference evidence="9 10" key="1">
    <citation type="journal article" date="2017" name="Genome Announc.">
        <title>Complete Genome Sequences of Two Acetylene-Fermenting Pelobacter acetylenicus Strains.</title>
        <authorList>
            <person name="Sutton J.M."/>
            <person name="Baesman S.M."/>
            <person name="Fierst J.L."/>
            <person name="Poret-Peterson A.T."/>
            <person name="Oremland R.S."/>
            <person name="Dunlap D.S."/>
            <person name="Akob D.M."/>
        </authorList>
    </citation>
    <scope>NUCLEOTIDE SEQUENCE [LARGE SCALE GENOMIC DNA]</scope>
    <source>
        <strain evidence="9 10">SFB93</strain>
    </source>
</reference>
<dbReference type="OrthoDB" id="9810867at2"/>
<dbReference type="NCBIfam" id="TIGR00188">
    <property type="entry name" value="rnpA"/>
    <property type="match status" value="1"/>
</dbReference>
<keyword evidence="10" id="KW-1185">Reference proteome</keyword>
<evidence type="ECO:0000256" key="7">
    <source>
        <dbReference type="HAMAP-Rule" id="MF_00227"/>
    </source>
</evidence>
<dbReference type="GO" id="GO:0004526">
    <property type="term" value="F:ribonuclease P activity"/>
    <property type="evidence" value="ECO:0007669"/>
    <property type="project" value="UniProtKB-UniRule"/>
</dbReference>
<dbReference type="InterPro" id="IPR014721">
    <property type="entry name" value="Ribsml_uS5_D2-typ_fold_subgr"/>
</dbReference>
<gene>
    <name evidence="7" type="primary">rnpA</name>
    <name evidence="9" type="ORF">A7E78_10300</name>
</gene>
<dbReference type="InterPro" id="IPR020568">
    <property type="entry name" value="Ribosomal_Su5_D2-typ_SF"/>
</dbReference>
<dbReference type="GO" id="GO:0001682">
    <property type="term" value="P:tRNA 5'-leader removal"/>
    <property type="evidence" value="ECO:0007669"/>
    <property type="project" value="UniProtKB-UniRule"/>
</dbReference>
<dbReference type="InterPro" id="IPR000100">
    <property type="entry name" value="RNase_P"/>
</dbReference>
<dbReference type="STRING" id="1842532.A7E78_10300"/>
<protein>
    <recommendedName>
        <fullName evidence="7 8">Ribonuclease P protein component</fullName>
        <shortName evidence="7">RNase P protein</shortName>
        <shortName evidence="7">RNaseP protein</shortName>
        <ecNumber evidence="7 8">3.1.26.5</ecNumber>
    </recommendedName>
    <alternativeName>
        <fullName evidence="7">Protein C5</fullName>
    </alternativeName>
</protein>
<dbReference type="EMBL" id="CP015519">
    <property type="protein sequence ID" value="APG28204.1"/>
    <property type="molecule type" value="Genomic_DNA"/>
</dbReference>
<comment type="subunit">
    <text evidence="7">Consists of a catalytic RNA component (M1 or rnpB) and a protein subunit.</text>
</comment>
<comment type="catalytic activity">
    <reaction evidence="7">
        <text>Endonucleolytic cleavage of RNA, removing 5'-extranucleotides from tRNA precursor.</text>
        <dbReference type="EC" id="3.1.26.5"/>
    </reaction>
</comment>
<sequence length="113" mass="12976">MGSGTYSFPKERHLRKSIDFQRVRQGGKRRHTPSFIVVTLHRSNSLTRLGLTVSRKVGGAVQRNRVKRLVREFFRNHINRLPADIDISIVAKVGAADLSYVRVCEELMFLVEK</sequence>
<evidence type="ECO:0000256" key="2">
    <source>
        <dbReference type="ARBA" id="ARBA00022694"/>
    </source>
</evidence>
<dbReference type="KEGG" id="pef:A7E78_10300"/>
<proteinExistence type="inferred from homology"/>
<keyword evidence="6 7" id="KW-0694">RNA-binding</keyword>
<dbReference type="HAMAP" id="MF_00227">
    <property type="entry name" value="RNase_P"/>
    <property type="match status" value="1"/>
</dbReference>
<dbReference type="EC" id="3.1.26.5" evidence="7 8"/>
<comment type="function">
    <text evidence="1 7">RNaseP catalyzes the removal of the 5'-leader sequence from pre-tRNA to produce the mature 5'-terminus. It can also cleave other RNA substrates such as 4.5S RNA. The protein component plays an auxiliary but essential role in vivo by binding to the 5'-leader sequence and broadening the substrate specificity of the ribozyme.</text>
</comment>
<dbReference type="PANTHER" id="PTHR33992:SF1">
    <property type="entry name" value="RIBONUCLEASE P PROTEIN COMPONENT"/>
    <property type="match status" value="1"/>
</dbReference>
<dbReference type="RefSeq" id="WP_072284174.1">
    <property type="nucleotide sequence ID" value="NZ_CP015519.1"/>
</dbReference>
<evidence type="ECO:0000256" key="4">
    <source>
        <dbReference type="ARBA" id="ARBA00022759"/>
    </source>
</evidence>
<dbReference type="Gene3D" id="3.30.230.10">
    <property type="match status" value="1"/>
</dbReference>
<comment type="similarity">
    <text evidence="7">Belongs to the RnpA family.</text>
</comment>
<dbReference type="GO" id="GO:0030677">
    <property type="term" value="C:ribonuclease P complex"/>
    <property type="evidence" value="ECO:0007669"/>
    <property type="project" value="TreeGrafter"/>
</dbReference>
<keyword evidence="4 7" id="KW-0255">Endonuclease</keyword>
<dbReference type="AlphaFoldDB" id="A0A1L3GQK5"/>
<evidence type="ECO:0000256" key="1">
    <source>
        <dbReference type="ARBA" id="ARBA00002663"/>
    </source>
</evidence>
<dbReference type="PANTHER" id="PTHR33992">
    <property type="entry name" value="RIBONUCLEASE P PROTEIN COMPONENT"/>
    <property type="match status" value="1"/>
</dbReference>
<evidence type="ECO:0000256" key="6">
    <source>
        <dbReference type="ARBA" id="ARBA00022884"/>
    </source>
</evidence>
<dbReference type="Proteomes" id="UP000182517">
    <property type="component" value="Chromosome"/>
</dbReference>
<accession>A0A1L3GQK5</accession>
<evidence type="ECO:0000256" key="8">
    <source>
        <dbReference type="NCBIfam" id="TIGR00188"/>
    </source>
</evidence>
<evidence type="ECO:0000313" key="9">
    <source>
        <dbReference type="EMBL" id="APG28204.1"/>
    </source>
</evidence>
<organism evidence="9 10">
    <name type="scientific">Syntrophotalea acetylenivorans</name>
    <dbReference type="NCBI Taxonomy" id="1842532"/>
    <lineage>
        <taxon>Bacteria</taxon>
        <taxon>Pseudomonadati</taxon>
        <taxon>Thermodesulfobacteriota</taxon>
        <taxon>Desulfuromonadia</taxon>
        <taxon>Desulfuromonadales</taxon>
        <taxon>Syntrophotaleaceae</taxon>
        <taxon>Syntrophotalea</taxon>
    </lineage>
</organism>
<dbReference type="GO" id="GO:0000049">
    <property type="term" value="F:tRNA binding"/>
    <property type="evidence" value="ECO:0007669"/>
    <property type="project" value="UniProtKB-UniRule"/>
</dbReference>
<evidence type="ECO:0000256" key="3">
    <source>
        <dbReference type="ARBA" id="ARBA00022722"/>
    </source>
</evidence>
<keyword evidence="5 7" id="KW-0378">Hydrolase</keyword>
<keyword evidence="3 7" id="KW-0540">Nuclease</keyword>
<dbReference type="Pfam" id="PF00825">
    <property type="entry name" value="Ribonuclease_P"/>
    <property type="match status" value="1"/>
</dbReference>
<keyword evidence="2 7" id="KW-0819">tRNA processing</keyword>
<dbReference type="PROSITE" id="PS00648">
    <property type="entry name" value="RIBONUCLEASE_P"/>
    <property type="match status" value="1"/>
</dbReference>
<evidence type="ECO:0000256" key="5">
    <source>
        <dbReference type="ARBA" id="ARBA00022801"/>
    </source>
</evidence>
<evidence type="ECO:0000313" key="10">
    <source>
        <dbReference type="Proteomes" id="UP000182517"/>
    </source>
</evidence>
<dbReference type="GO" id="GO:0042781">
    <property type="term" value="F:3'-tRNA processing endoribonuclease activity"/>
    <property type="evidence" value="ECO:0007669"/>
    <property type="project" value="TreeGrafter"/>
</dbReference>
<dbReference type="SUPFAM" id="SSF54211">
    <property type="entry name" value="Ribosomal protein S5 domain 2-like"/>
    <property type="match status" value="1"/>
</dbReference>
<name>A0A1L3GQK5_9BACT</name>
<dbReference type="InterPro" id="IPR020539">
    <property type="entry name" value="RNase_P_CS"/>
</dbReference>